<dbReference type="EMBL" id="JAWZYT010000092">
    <property type="protein sequence ID" value="KAK4328255.1"/>
    <property type="molecule type" value="Genomic_DNA"/>
</dbReference>
<dbReference type="Gene3D" id="3.30.420.10">
    <property type="entry name" value="Ribonuclease H-like superfamily/Ribonuclease H"/>
    <property type="match status" value="1"/>
</dbReference>
<dbReference type="PANTHER" id="PTHR37984:SF5">
    <property type="entry name" value="PROTEIN NYNRIN-LIKE"/>
    <property type="match status" value="1"/>
</dbReference>
<accession>A0AAE1QKR8</accession>
<name>A0AAE1QKR8_9EUCA</name>
<evidence type="ECO:0000313" key="3">
    <source>
        <dbReference type="Proteomes" id="UP001292094"/>
    </source>
</evidence>
<evidence type="ECO:0000256" key="1">
    <source>
        <dbReference type="SAM" id="MobiDB-lite"/>
    </source>
</evidence>
<reference evidence="2" key="1">
    <citation type="submission" date="2023-11" db="EMBL/GenBank/DDBJ databases">
        <title>Genome assemblies of two species of porcelain crab, Petrolisthes cinctipes and Petrolisthes manimaculis (Anomura: Porcellanidae).</title>
        <authorList>
            <person name="Angst P."/>
        </authorList>
    </citation>
    <scope>NUCLEOTIDE SEQUENCE</scope>
    <source>
        <strain evidence="2">PB745_02</strain>
        <tissue evidence="2">Gill</tissue>
    </source>
</reference>
<dbReference type="PANTHER" id="PTHR37984">
    <property type="entry name" value="PROTEIN CBG26694"/>
    <property type="match status" value="1"/>
</dbReference>
<proteinExistence type="predicted"/>
<dbReference type="GO" id="GO:0003676">
    <property type="term" value="F:nucleic acid binding"/>
    <property type="evidence" value="ECO:0007669"/>
    <property type="project" value="InterPro"/>
</dbReference>
<comment type="caution">
    <text evidence="2">The sequence shown here is derived from an EMBL/GenBank/DDBJ whole genome shotgun (WGS) entry which is preliminary data.</text>
</comment>
<sequence length="125" mass="14893">MLKAIRAANTEAKDWRQQINKFLLYYRNTPHAMTGETPAKLLMGRDLKIKLPQLQHSKENQNWETARQKDQLEKDKLKLRTDNKTRAKPTRIVTGDKVLLRQHKQDNLTTKYDPIPWEVYIFKCF</sequence>
<feature type="compositionally biased region" description="Basic and acidic residues" evidence="1">
    <location>
        <begin position="58"/>
        <end position="85"/>
    </location>
</feature>
<dbReference type="AlphaFoldDB" id="A0AAE1QKR8"/>
<dbReference type="InterPro" id="IPR050951">
    <property type="entry name" value="Retrovirus_Pol_polyprotein"/>
</dbReference>
<evidence type="ECO:0000313" key="2">
    <source>
        <dbReference type="EMBL" id="KAK4328255.1"/>
    </source>
</evidence>
<organism evidence="2 3">
    <name type="scientific">Petrolisthes manimaculis</name>
    <dbReference type="NCBI Taxonomy" id="1843537"/>
    <lineage>
        <taxon>Eukaryota</taxon>
        <taxon>Metazoa</taxon>
        <taxon>Ecdysozoa</taxon>
        <taxon>Arthropoda</taxon>
        <taxon>Crustacea</taxon>
        <taxon>Multicrustacea</taxon>
        <taxon>Malacostraca</taxon>
        <taxon>Eumalacostraca</taxon>
        <taxon>Eucarida</taxon>
        <taxon>Decapoda</taxon>
        <taxon>Pleocyemata</taxon>
        <taxon>Anomura</taxon>
        <taxon>Galatheoidea</taxon>
        <taxon>Porcellanidae</taxon>
        <taxon>Petrolisthes</taxon>
    </lineage>
</organism>
<gene>
    <name evidence="2" type="ORF">Pmani_001373</name>
</gene>
<dbReference type="InterPro" id="IPR036397">
    <property type="entry name" value="RNaseH_sf"/>
</dbReference>
<protein>
    <submittedName>
        <fullName evidence="2">Uncharacterized protein</fullName>
    </submittedName>
</protein>
<dbReference type="Proteomes" id="UP001292094">
    <property type="component" value="Unassembled WGS sequence"/>
</dbReference>
<keyword evidence="3" id="KW-1185">Reference proteome</keyword>
<feature type="region of interest" description="Disordered" evidence="1">
    <location>
        <begin position="58"/>
        <end position="88"/>
    </location>
</feature>